<dbReference type="Proteomes" id="UP000471120">
    <property type="component" value="Unassembled WGS sequence"/>
</dbReference>
<sequence>MTTPLPTLVDRSDVEARLGETLEGPDALQADSLIEFAQVKLRALLPSLDARLSAGGLDQVLVRGTLVSAICRGLDVMRVGLRVRSEAYPEVTTTYADAPGDLIAFTDDELSALAPSAGISGGAFTIRPGGGL</sequence>
<evidence type="ECO:0000313" key="1">
    <source>
        <dbReference type="EMBL" id="TXG90689.1"/>
    </source>
</evidence>
<dbReference type="RefSeq" id="WP_010836677.1">
    <property type="nucleotide sequence ID" value="NZ_QRCM01000001.1"/>
</dbReference>
<dbReference type="AlphaFoldDB" id="A0A6P2CD71"/>
<dbReference type="EMBL" id="QRCM01000001">
    <property type="protein sequence ID" value="TXG90689.1"/>
    <property type="molecule type" value="Genomic_DNA"/>
</dbReference>
<comment type="caution">
    <text evidence="1">The sequence shown here is derived from an EMBL/GenBank/DDBJ whole genome shotgun (WGS) entry which is preliminary data.</text>
</comment>
<proteinExistence type="predicted"/>
<evidence type="ECO:0000313" key="2">
    <source>
        <dbReference type="Proteomes" id="UP000471120"/>
    </source>
</evidence>
<organism evidence="1 2">
    <name type="scientific">Rhodococcus rhodnii</name>
    <dbReference type="NCBI Taxonomy" id="38312"/>
    <lineage>
        <taxon>Bacteria</taxon>
        <taxon>Bacillati</taxon>
        <taxon>Actinomycetota</taxon>
        <taxon>Actinomycetes</taxon>
        <taxon>Mycobacteriales</taxon>
        <taxon>Nocardiaceae</taxon>
        <taxon>Rhodococcus</taxon>
    </lineage>
</organism>
<reference evidence="1 2" key="1">
    <citation type="submission" date="2018-07" db="EMBL/GenBank/DDBJ databases">
        <title>Genome sequence of Rhodococcus rhodnii ATCC 35071 from Rhodnius prolixus.</title>
        <authorList>
            <person name="Patel V."/>
            <person name="Vogel K.J."/>
        </authorList>
    </citation>
    <scope>NUCLEOTIDE SEQUENCE [LARGE SCALE GENOMIC DNA]</scope>
    <source>
        <strain evidence="1 2">ATCC 35071</strain>
    </source>
</reference>
<gene>
    <name evidence="1" type="ORF">DW322_11260</name>
</gene>
<accession>A0A6P2CD71</accession>
<protein>
    <submittedName>
        <fullName evidence="1">Uncharacterized protein</fullName>
    </submittedName>
</protein>
<name>A0A6P2CD71_9NOCA</name>